<dbReference type="Pfam" id="PF04024">
    <property type="entry name" value="PspC"/>
    <property type="match status" value="1"/>
</dbReference>
<keyword evidence="9" id="KW-1185">Reference proteome</keyword>
<evidence type="ECO:0000313" key="8">
    <source>
        <dbReference type="EMBL" id="AQS37030.1"/>
    </source>
</evidence>
<gene>
    <name evidence="8" type="ORF">Sps_01867</name>
</gene>
<dbReference type="STRING" id="225848.Sps_01867"/>
<evidence type="ECO:0000313" key="9">
    <source>
        <dbReference type="Proteomes" id="UP000189545"/>
    </source>
</evidence>
<dbReference type="NCBIfam" id="TIGR02978">
    <property type="entry name" value="phageshock_pspC"/>
    <property type="match status" value="1"/>
</dbReference>
<keyword evidence="3 6" id="KW-0812">Transmembrane</keyword>
<dbReference type="AlphaFoldDB" id="A0A1S6HNE2"/>
<accession>A0A1S6HNE2</accession>
<protein>
    <submittedName>
        <fullName evidence="8">Phage shock protein C (PspC) family protein</fullName>
    </submittedName>
</protein>
<comment type="subcellular location">
    <subcellularLocation>
        <location evidence="1">Cell membrane</location>
        <topology evidence="1">Single-pass membrane protein</topology>
    </subcellularLocation>
</comment>
<dbReference type="InterPro" id="IPR007168">
    <property type="entry name" value="Phageshock_PspC_N"/>
</dbReference>
<evidence type="ECO:0000259" key="7">
    <source>
        <dbReference type="Pfam" id="PF04024"/>
    </source>
</evidence>
<feature type="transmembrane region" description="Helical" evidence="6">
    <location>
        <begin position="38"/>
        <end position="63"/>
    </location>
</feature>
<evidence type="ECO:0000256" key="4">
    <source>
        <dbReference type="ARBA" id="ARBA00022989"/>
    </source>
</evidence>
<evidence type="ECO:0000256" key="6">
    <source>
        <dbReference type="SAM" id="Phobius"/>
    </source>
</evidence>
<keyword evidence="4 6" id="KW-1133">Transmembrane helix</keyword>
<evidence type="ECO:0000256" key="5">
    <source>
        <dbReference type="ARBA" id="ARBA00023136"/>
    </source>
</evidence>
<dbReference type="RefSeq" id="WP_077752249.1">
    <property type="nucleotide sequence ID" value="NZ_CP014782.1"/>
</dbReference>
<keyword evidence="5 6" id="KW-0472">Membrane</keyword>
<keyword evidence="2" id="KW-1003">Cell membrane</keyword>
<dbReference type="InterPro" id="IPR014320">
    <property type="entry name" value="Phageshock_PspC"/>
</dbReference>
<dbReference type="KEGG" id="spsw:Sps_01867"/>
<evidence type="ECO:0000256" key="2">
    <source>
        <dbReference type="ARBA" id="ARBA00022475"/>
    </source>
</evidence>
<evidence type="ECO:0000256" key="3">
    <source>
        <dbReference type="ARBA" id="ARBA00022692"/>
    </source>
</evidence>
<dbReference type="GO" id="GO:0005886">
    <property type="term" value="C:plasma membrane"/>
    <property type="evidence" value="ECO:0007669"/>
    <property type="project" value="UniProtKB-SubCell"/>
</dbReference>
<reference evidence="8 9" key="1">
    <citation type="submission" date="2016-03" db="EMBL/GenBank/DDBJ databases">
        <title>Complete genome sequence of Shewanella psychrophila WP2, a deep sea bacterium isolated from west Pacific sediment.</title>
        <authorList>
            <person name="Xu G."/>
            <person name="Jian H."/>
        </authorList>
    </citation>
    <scope>NUCLEOTIDE SEQUENCE [LARGE SCALE GENOMIC DNA]</scope>
    <source>
        <strain evidence="8 9">WP2</strain>
    </source>
</reference>
<name>A0A1S6HNE2_9GAMM</name>
<organism evidence="8 9">
    <name type="scientific">Shewanella psychrophila</name>
    <dbReference type="NCBI Taxonomy" id="225848"/>
    <lineage>
        <taxon>Bacteria</taxon>
        <taxon>Pseudomonadati</taxon>
        <taxon>Pseudomonadota</taxon>
        <taxon>Gammaproteobacteria</taxon>
        <taxon>Alteromonadales</taxon>
        <taxon>Shewanellaceae</taxon>
        <taxon>Shewanella</taxon>
    </lineage>
</organism>
<dbReference type="PANTHER" id="PTHR33885">
    <property type="entry name" value="PHAGE SHOCK PROTEIN C"/>
    <property type="match status" value="1"/>
</dbReference>
<dbReference type="PANTHER" id="PTHR33885:SF3">
    <property type="entry name" value="PHAGE SHOCK PROTEIN C"/>
    <property type="match status" value="1"/>
</dbReference>
<feature type="domain" description="Phage shock protein PspC N-terminal" evidence="7">
    <location>
        <begin position="7"/>
        <end position="64"/>
    </location>
</feature>
<sequence>MSDTKGRTLYRIPQSGKIAGVCSGIADYFGFETWLVRVVAASIFLLGGSGIVLIIYVLLWMILDIKPGTENNKKAHKDIEIKKKVWQSGEPAKMALRDVNSQFRSLEIRLQKLERHVTSDSFDLKQEINNL</sequence>
<evidence type="ECO:0000256" key="1">
    <source>
        <dbReference type="ARBA" id="ARBA00004162"/>
    </source>
</evidence>
<proteinExistence type="predicted"/>
<dbReference type="OrthoDB" id="7359894at2"/>
<dbReference type="EMBL" id="CP014782">
    <property type="protein sequence ID" value="AQS37030.1"/>
    <property type="molecule type" value="Genomic_DNA"/>
</dbReference>
<dbReference type="InterPro" id="IPR052027">
    <property type="entry name" value="PspC"/>
</dbReference>
<dbReference type="Proteomes" id="UP000189545">
    <property type="component" value="Chromosome"/>
</dbReference>